<sequence length="911" mass="106199">MFSQNTRVLELTFIFFLISFILASFVVFAICELNFQKECRTEETKSRGITSKANTCKHVPDYKYKTGLWKFFAMVSLNCAHKTEDEGMKLKPRFIINIFLFNIFCSRRCRQVLKESKKIRYKMEIFVLVLTGVLCFLTRLFSVIRNEPMIHEYDPYFNYKLTSILKEKGFYNFWNYFDKKSWFPLGRTTGQTLFPGLMMTSFLIYNICHMLGFMVDMRNICIYIGPIFSFFTCIISYLLTKEIYPFTGSALLASLFVSISPSHISRTVAGSYDNESISIFLLLLCIYNWIRCLKKGTLLSALVCSVSTYYMALSWGAYIFITNSISLFMLVIIILKKYTLKHCILYNVYYVLTTILCLNIPRINSSVFGSIEHLATHAMYLLCSCLLFFRSIAEHFKLHEEKFKNIFVQVCFIFFALIFKFLIFTDKLSWNHRSRTLLDPTYASKHNPIVASISEHQPTTWSSYFFDVHLILLFLPCGLYECFKKGAKIESFFLGIFFIICLYFSALMVRLLLIFSPFASILSAVGLSSLISRCVFFIRVPKDTYLSSVLVSEGGGSSRSGSSYRSKSSYINGSGGDNGSKIRCSSRGSSVDPCEGVSTMRNAYSEWRIESLKWEEGNERNLLRDEERISGEMKEICSNKKDIPSDKFLKNSSTFGDVKIRKLVFNRAEQNTVSMLTSICILILLIYFVILTILHSTWCSSIAYSESHITFYSRNKNGDRYINDDIRQMYEWINKNTEKDSKIVAWWDYGYQLNVMSDRITYVDNNTWNYTHIATVGLILSTNEKQAYEYLKKLNADYVLISYGGYSKNSSDDLNKFLWMLKITNKKYFFINPLLYYYHDEYHPLGKNATTCMTNSVLYKLSYYNMTNQYVKGYDYIRKIEVPEIKNLNYFEEVFTSDVWGFRLYKVREFV</sequence>
<gene>
    <name evidence="1" type="ORF">MKS88_002766</name>
</gene>
<proteinExistence type="predicted"/>
<accession>A0ACB9Y8M2</accession>
<evidence type="ECO:0000313" key="2">
    <source>
        <dbReference type="Proteomes" id="UP001056978"/>
    </source>
</evidence>
<evidence type="ECO:0000313" key="1">
    <source>
        <dbReference type="EMBL" id="KAI4838292.1"/>
    </source>
</evidence>
<keyword evidence="2" id="KW-1185">Reference proteome</keyword>
<name>A0ACB9Y8M2_PLABR</name>
<organism evidence="1 2">
    <name type="scientific">Plasmodium brasilianum</name>
    <dbReference type="NCBI Taxonomy" id="5824"/>
    <lineage>
        <taxon>Eukaryota</taxon>
        <taxon>Sar</taxon>
        <taxon>Alveolata</taxon>
        <taxon>Apicomplexa</taxon>
        <taxon>Aconoidasida</taxon>
        <taxon>Haemosporida</taxon>
        <taxon>Plasmodiidae</taxon>
        <taxon>Plasmodium</taxon>
        <taxon>Plasmodium (Plasmodium)</taxon>
    </lineage>
</organism>
<comment type="caution">
    <text evidence="1">The sequence shown here is derived from an EMBL/GenBank/DDBJ whole genome shotgun (WGS) entry which is preliminary data.</text>
</comment>
<dbReference type="EMBL" id="CM043777">
    <property type="protein sequence ID" value="KAI4838292.1"/>
    <property type="molecule type" value="Genomic_DNA"/>
</dbReference>
<reference evidence="1" key="1">
    <citation type="submission" date="2022-06" db="EMBL/GenBank/DDBJ databases">
        <title>The First Complete Genome of the Simian Malaria Parasite Plasmodium brasilianum.</title>
        <authorList>
            <person name="Bajic M."/>
            <person name="Ravishankar S."/>
        </authorList>
    </citation>
    <scope>NUCLEOTIDE SEQUENCE</scope>
    <source>
        <strain evidence="1">Bolivian I</strain>
    </source>
</reference>
<dbReference type="Proteomes" id="UP001056978">
    <property type="component" value="Chromosome 9"/>
</dbReference>
<protein>
    <submittedName>
        <fullName evidence="1">Dolichyl-diphosphooligosaccharide--protein glycosyltransferase subunit STT3</fullName>
    </submittedName>
</protein>